<evidence type="ECO:0000256" key="2">
    <source>
        <dbReference type="ARBA" id="ARBA00004651"/>
    </source>
</evidence>
<evidence type="ECO:0000256" key="6">
    <source>
        <dbReference type="ARBA" id="ARBA00022692"/>
    </source>
</evidence>
<comment type="similarity">
    <text evidence="12">Belongs to the cytochrome b561 family.</text>
</comment>
<feature type="transmembrane region" description="Helical" evidence="13">
    <location>
        <begin position="158"/>
        <end position="176"/>
    </location>
</feature>
<dbReference type="GO" id="GO:0020037">
    <property type="term" value="F:heme binding"/>
    <property type="evidence" value="ECO:0007669"/>
    <property type="project" value="TreeGrafter"/>
</dbReference>
<dbReference type="OrthoDB" id="8589936at2"/>
<evidence type="ECO:0000256" key="3">
    <source>
        <dbReference type="ARBA" id="ARBA00022448"/>
    </source>
</evidence>
<evidence type="ECO:0000256" key="11">
    <source>
        <dbReference type="ARBA" id="ARBA00023136"/>
    </source>
</evidence>
<evidence type="ECO:0000313" key="15">
    <source>
        <dbReference type="EMBL" id="QDE39719.1"/>
    </source>
</evidence>
<evidence type="ECO:0000256" key="8">
    <source>
        <dbReference type="ARBA" id="ARBA00022982"/>
    </source>
</evidence>
<dbReference type="GO" id="GO:0046872">
    <property type="term" value="F:metal ion binding"/>
    <property type="evidence" value="ECO:0007669"/>
    <property type="project" value="UniProtKB-KW"/>
</dbReference>
<evidence type="ECO:0000256" key="13">
    <source>
        <dbReference type="SAM" id="Phobius"/>
    </source>
</evidence>
<dbReference type="AlphaFoldDB" id="A0A4Y5Z588"/>
<dbReference type="GO" id="GO:0009055">
    <property type="term" value="F:electron transfer activity"/>
    <property type="evidence" value="ECO:0007669"/>
    <property type="project" value="InterPro"/>
</dbReference>
<accession>A0A4Y5Z588</accession>
<organism evidence="15 16">
    <name type="scientific">Luteibacter pinisoli</name>
    <dbReference type="NCBI Taxonomy" id="2589080"/>
    <lineage>
        <taxon>Bacteria</taxon>
        <taxon>Pseudomonadati</taxon>
        <taxon>Pseudomonadota</taxon>
        <taxon>Gammaproteobacteria</taxon>
        <taxon>Lysobacterales</taxon>
        <taxon>Rhodanobacteraceae</taxon>
        <taxon>Luteibacter</taxon>
    </lineage>
</organism>
<evidence type="ECO:0000256" key="5">
    <source>
        <dbReference type="ARBA" id="ARBA00022617"/>
    </source>
</evidence>
<comment type="cofactor">
    <cofactor evidence="1">
        <name>heme b</name>
        <dbReference type="ChEBI" id="CHEBI:60344"/>
    </cofactor>
</comment>
<proteinExistence type="inferred from homology"/>
<keyword evidence="4" id="KW-1003">Cell membrane</keyword>
<keyword evidence="6 13" id="KW-0812">Transmembrane</keyword>
<dbReference type="PANTHER" id="PTHR30529">
    <property type="entry name" value="CYTOCHROME B561"/>
    <property type="match status" value="1"/>
</dbReference>
<keyword evidence="10" id="KW-0408">Iron</keyword>
<feature type="transmembrane region" description="Helical" evidence="13">
    <location>
        <begin position="133"/>
        <end position="151"/>
    </location>
</feature>
<dbReference type="GO" id="GO:0005886">
    <property type="term" value="C:plasma membrane"/>
    <property type="evidence" value="ECO:0007669"/>
    <property type="project" value="UniProtKB-SubCell"/>
</dbReference>
<feature type="transmembrane region" description="Helical" evidence="13">
    <location>
        <begin position="92"/>
        <end position="113"/>
    </location>
</feature>
<evidence type="ECO:0000256" key="9">
    <source>
        <dbReference type="ARBA" id="ARBA00022989"/>
    </source>
</evidence>
<evidence type="ECO:0000313" key="16">
    <source>
        <dbReference type="Proteomes" id="UP000316093"/>
    </source>
</evidence>
<dbReference type="SUPFAM" id="SSF81342">
    <property type="entry name" value="Transmembrane di-heme cytochromes"/>
    <property type="match status" value="1"/>
</dbReference>
<dbReference type="InterPro" id="IPR052168">
    <property type="entry name" value="Cytochrome_b561_oxidase"/>
</dbReference>
<reference evidence="15 16" key="1">
    <citation type="submission" date="2019-06" db="EMBL/GenBank/DDBJ databases">
        <title>A complete genome sequence for Luteibacter pinisoli MAH-14.</title>
        <authorList>
            <person name="Baltrus D.A."/>
        </authorList>
    </citation>
    <scope>NUCLEOTIDE SEQUENCE [LARGE SCALE GENOMIC DNA]</scope>
    <source>
        <strain evidence="15 16">MAH-14</strain>
    </source>
</reference>
<keyword evidence="3" id="KW-0813">Transport</keyword>
<evidence type="ECO:0000259" key="14">
    <source>
        <dbReference type="Pfam" id="PF01292"/>
    </source>
</evidence>
<keyword evidence="9 13" id="KW-1133">Transmembrane helix</keyword>
<comment type="subcellular location">
    <subcellularLocation>
        <location evidence="2">Cell membrane</location>
        <topology evidence="2">Multi-pass membrane protein</topology>
    </subcellularLocation>
</comment>
<evidence type="ECO:0000256" key="7">
    <source>
        <dbReference type="ARBA" id="ARBA00022723"/>
    </source>
</evidence>
<evidence type="ECO:0000256" key="10">
    <source>
        <dbReference type="ARBA" id="ARBA00023004"/>
    </source>
</evidence>
<sequence length="225" mass="25109">MAEFAISGPRGNKNAPWTIWEAWARIPCRDPEVPLMSMPAHALNVAVASPPTSYTKVAVAMHWLIALLIFLNVGLGFFMETFPKKAPGHDEVLFYHASFGSLIFMLAVFRLFWRSTHKPPVLPSTIPAWQRGLAHTLHWVLYSLMLLVPLTGYLHRMAGGHPVSFFGLGNLPVLIGKDEPLRLLTDTLHVSLVWVLCTLVVGHIGAALKHRLIDRDGVIQRMLRA</sequence>
<dbReference type="KEGG" id="lpy:FIV34_11145"/>
<evidence type="ECO:0000256" key="12">
    <source>
        <dbReference type="ARBA" id="ARBA00037975"/>
    </source>
</evidence>
<evidence type="ECO:0000256" key="1">
    <source>
        <dbReference type="ARBA" id="ARBA00001970"/>
    </source>
</evidence>
<keyword evidence="16" id="KW-1185">Reference proteome</keyword>
<keyword evidence="11 13" id="KW-0472">Membrane</keyword>
<evidence type="ECO:0000256" key="4">
    <source>
        <dbReference type="ARBA" id="ARBA00022475"/>
    </source>
</evidence>
<dbReference type="InterPro" id="IPR011577">
    <property type="entry name" value="Cyt_b561_bac/Ni-Hgenase"/>
</dbReference>
<keyword evidence="5" id="KW-0349">Heme</keyword>
<feature type="transmembrane region" description="Helical" evidence="13">
    <location>
        <begin position="60"/>
        <end position="80"/>
    </location>
</feature>
<dbReference type="GO" id="GO:0022904">
    <property type="term" value="P:respiratory electron transport chain"/>
    <property type="evidence" value="ECO:0007669"/>
    <property type="project" value="InterPro"/>
</dbReference>
<name>A0A4Y5Z588_9GAMM</name>
<gene>
    <name evidence="15" type="ORF">FIV34_11145</name>
</gene>
<keyword evidence="7" id="KW-0479">Metal-binding</keyword>
<dbReference type="EMBL" id="CP041046">
    <property type="protein sequence ID" value="QDE39719.1"/>
    <property type="molecule type" value="Genomic_DNA"/>
</dbReference>
<dbReference type="Pfam" id="PF01292">
    <property type="entry name" value="Ni_hydr_CYTB"/>
    <property type="match status" value="1"/>
</dbReference>
<feature type="domain" description="Cytochrome b561 bacterial/Ni-hydrogenase" evidence="14">
    <location>
        <begin position="54"/>
        <end position="224"/>
    </location>
</feature>
<dbReference type="InterPro" id="IPR016174">
    <property type="entry name" value="Di-haem_cyt_TM"/>
</dbReference>
<protein>
    <submittedName>
        <fullName evidence="15">Cytochrome b</fullName>
    </submittedName>
</protein>
<keyword evidence="8" id="KW-0249">Electron transport</keyword>
<dbReference type="PANTHER" id="PTHR30529:SF1">
    <property type="entry name" value="CYTOCHROME B561 HOMOLOG 2"/>
    <property type="match status" value="1"/>
</dbReference>
<feature type="transmembrane region" description="Helical" evidence="13">
    <location>
        <begin position="188"/>
        <end position="208"/>
    </location>
</feature>
<dbReference type="Proteomes" id="UP000316093">
    <property type="component" value="Chromosome"/>
</dbReference>